<name>A0A2P5FSB9_TREOI</name>
<reference evidence="3" key="1">
    <citation type="submission" date="2016-06" db="EMBL/GenBank/DDBJ databases">
        <title>Parallel loss of symbiosis genes in relatives of nitrogen-fixing non-legume Parasponia.</title>
        <authorList>
            <person name="Van Velzen R."/>
            <person name="Holmer R."/>
            <person name="Bu F."/>
            <person name="Rutten L."/>
            <person name="Van Zeijl A."/>
            <person name="Liu W."/>
            <person name="Santuari L."/>
            <person name="Cao Q."/>
            <person name="Sharma T."/>
            <person name="Shen D."/>
            <person name="Roswanjaya Y."/>
            <person name="Wardhani T."/>
            <person name="Kalhor M.S."/>
            <person name="Jansen J."/>
            <person name="Van den Hoogen J."/>
            <person name="Gungor B."/>
            <person name="Hartog M."/>
            <person name="Hontelez J."/>
            <person name="Verver J."/>
            <person name="Yang W.-C."/>
            <person name="Schijlen E."/>
            <person name="Repin R."/>
            <person name="Schilthuizen M."/>
            <person name="Schranz E."/>
            <person name="Heidstra R."/>
            <person name="Miyata K."/>
            <person name="Fedorova E."/>
            <person name="Kohlen W."/>
            <person name="Bisseling T."/>
            <person name="Smit S."/>
            <person name="Geurts R."/>
        </authorList>
    </citation>
    <scope>NUCLEOTIDE SEQUENCE [LARGE SCALE GENOMIC DNA]</scope>
    <source>
        <strain evidence="3">cv. RG33-2</strain>
    </source>
</reference>
<keyword evidence="3" id="KW-1185">Reference proteome</keyword>
<accession>A0A2P5FSB9</accession>
<evidence type="ECO:0000313" key="3">
    <source>
        <dbReference type="Proteomes" id="UP000237000"/>
    </source>
</evidence>
<evidence type="ECO:0000313" key="2">
    <source>
        <dbReference type="EMBL" id="POO00693.1"/>
    </source>
</evidence>
<sequence>MDPSAIIPENFLPLYDQSPIRDKAPKGLSPPIRPRESITNSPIPAPPRKCLRDSVNELTQFSIHVGRRSGPGFR</sequence>
<organism evidence="2 3">
    <name type="scientific">Trema orientale</name>
    <name type="common">Charcoal tree</name>
    <name type="synonym">Celtis orientalis</name>
    <dbReference type="NCBI Taxonomy" id="63057"/>
    <lineage>
        <taxon>Eukaryota</taxon>
        <taxon>Viridiplantae</taxon>
        <taxon>Streptophyta</taxon>
        <taxon>Embryophyta</taxon>
        <taxon>Tracheophyta</taxon>
        <taxon>Spermatophyta</taxon>
        <taxon>Magnoliopsida</taxon>
        <taxon>eudicotyledons</taxon>
        <taxon>Gunneridae</taxon>
        <taxon>Pentapetalae</taxon>
        <taxon>rosids</taxon>
        <taxon>fabids</taxon>
        <taxon>Rosales</taxon>
        <taxon>Cannabaceae</taxon>
        <taxon>Trema</taxon>
    </lineage>
</organism>
<dbReference type="AlphaFoldDB" id="A0A2P5FSB9"/>
<gene>
    <name evidence="2" type="ORF">TorRG33x02_033240</name>
</gene>
<protein>
    <submittedName>
        <fullName evidence="2">Uncharacterized protein</fullName>
    </submittedName>
</protein>
<dbReference type="EMBL" id="JXTC01000011">
    <property type="protein sequence ID" value="POO00693.1"/>
    <property type="molecule type" value="Genomic_DNA"/>
</dbReference>
<dbReference type="Proteomes" id="UP000237000">
    <property type="component" value="Unassembled WGS sequence"/>
</dbReference>
<comment type="caution">
    <text evidence="2">The sequence shown here is derived from an EMBL/GenBank/DDBJ whole genome shotgun (WGS) entry which is preliminary data.</text>
</comment>
<dbReference type="InParanoid" id="A0A2P5FSB9"/>
<dbReference type="OrthoDB" id="10401279at2759"/>
<feature type="region of interest" description="Disordered" evidence="1">
    <location>
        <begin position="16"/>
        <end position="48"/>
    </location>
</feature>
<proteinExistence type="predicted"/>
<evidence type="ECO:0000256" key="1">
    <source>
        <dbReference type="SAM" id="MobiDB-lite"/>
    </source>
</evidence>